<organism evidence="11 12">
    <name type="scientific">Microbulbifer rhizosphaerae</name>
    <dbReference type="NCBI Taxonomy" id="1562603"/>
    <lineage>
        <taxon>Bacteria</taxon>
        <taxon>Pseudomonadati</taxon>
        <taxon>Pseudomonadota</taxon>
        <taxon>Gammaproteobacteria</taxon>
        <taxon>Cellvibrionales</taxon>
        <taxon>Microbulbiferaceae</taxon>
        <taxon>Microbulbifer</taxon>
    </lineage>
</organism>
<evidence type="ECO:0000259" key="10">
    <source>
        <dbReference type="Pfam" id="PF09976"/>
    </source>
</evidence>
<reference evidence="11 12" key="1">
    <citation type="submission" date="2020-08" db="EMBL/GenBank/DDBJ databases">
        <title>Genomic Encyclopedia of Type Strains, Phase III (KMG-III): the genomes of soil and plant-associated and newly described type strains.</title>
        <authorList>
            <person name="Whitman W."/>
        </authorList>
    </citation>
    <scope>NUCLEOTIDE SEQUENCE [LARGE SCALE GENOMIC DNA]</scope>
    <source>
        <strain evidence="11 12">CECT 8799</strain>
    </source>
</reference>
<evidence type="ECO:0000256" key="6">
    <source>
        <dbReference type="ARBA" id="ARBA00023136"/>
    </source>
</evidence>
<dbReference type="AlphaFoldDB" id="A0A7W4WEB7"/>
<evidence type="ECO:0000256" key="4">
    <source>
        <dbReference type="ARBA" id="ARBA00022692"/>
    </source>
</evidence>
<keyword evidence="4 9" id="KW-0812">Transmembrane</keyword>
<dbReference type="Pfam" id="PF09976">
    <property type="entry name" value="TPR_21"/>
    <property type="match status" value="1"/>
</dbReference>
<accession>A0A7W4WEB7</accession>
<dbReference type="PIRSF" id="PIRSF006170">
    <property type="entry name" value="YfgM"/>
    <property type="match status" value="1"/>
</dbReference>
<name>A0A7W4WEB7_9GAMM</name>
<feature type="region of interest" description="Disordered" evidence="8">
    <location>
        <begin position="219"/>
        <end position="251"/>
    </location>
</feature>
<evidence type="ECO:0000313" key="11">
    <source>
        <dbReference type="EMBL" id="MBB3062689.1"/>
    </source>
</evidence>
<protein>
    <submittedName>
        <fullName evidence="11">Putative negative regulator of RcsB-dependent stress response</fullName>
    </submittedName>
</protein>
<dbReference type="Proteomes" id="UP000535937">
    <property type="component" value="Unassembled WGS sequence"/>
</dbReference>
<gene>
    <name evidence="11" type="ORF">FHS09_003538</name>
</gene>
<dbReference type="InterPro" id="IPR018704">
    <property type="entry name" value="SecYEG/CpoB_TPR"/>
</dbReference>
<comment type="caution">
    <text evidence="11">The sequence shown here is derived from an EMBL/GenBank/DDBJ whole genome shotgun (WGS) entry which is preliminary data.</text>
</comment>
<feature type="compositionally biased region" description="Acidic residues" evidence="8">
    <location>
        <begin position="236"/>
        <end position="251"/>
    </location>
</feature>
<keyword evidence="6 9" id="KW-0472">Membrane</keyword>
<dbReference type="PANTHER" id="PTHR38035">
    <property type="entry name" value="UPF0070 PROTEIN YFGM"/>
    <property type="match status" value="1"/>
</dbReference>
<evidence type="ECO:0000256" key="5">
    <source>
        <dbReference type="ARBA" id="ARBA00022989"/>
    </source>
</evidence>
<keyword evidence="3" id="KW-1003">Cell membrane</keyword>
<dbReference type="GO" id="GO:0005886">
    <property type="term" value="C:plasma membrane"/>
    <property type="evidence" value="ECO:0007669"/>
    <property type="project" value="UniProtKB-SubCell"/>
</dbReference>
<dbReference type="PANTHER" id="PTHR38035:SF1">
    <property type="entry name" value="ANCILLARY SECYEG TRANSLOCON SUBUNIT"/>
    <property type="match status" value="1"/>
</dbReference>
<evidence type="ECO:0000256" key="2">
    <source>
        <dbReference type="ARBA" id="ARBA00004236"/>
    </source>
</evidence>
<sequence>MADHLTEEEQIESLKRWWAENGRGIVTGVVLALVGYFGYQWWQTSERSKAEEASNLYQSFVEAVSANEGQPDNKQLTTAKSLAQQLKENFAKRIYASQASLRLAALSAEGNDLETAASELQWVLDNSDEESLKLLAKRRLATVLAARGKPGEGLELVSADVPPAFSALYSETRGDILLQQGDKAAARTAYQQALTQLLPEQQGNRRLLEMKVESLAVAEPAATEVEDSAPATEATETSEENPQPDEESDAQ</sequence>
<feature type="domain" description="Ancillary SecYEG translocon subunit/Cell division coordinator CpoB TPR" evidence="10">
    <location>
        <begin position="15"/>
        <end position="216"/>
    </location>
</feature>
<feature type="transmembrane region" description="Helical" evidence="9">
    <location>
        <begin position="24"/>
        <end position="42"/>
    </location>
</feature>
<evidence type="ECO:0000256" key="3">
    <source>
        <dbReference type="ARBA" id="ARBA00022475"/>
    </source>
</evidence>
<evidence type="ECO:0000313" key="12">
    <source>
        <dbReference type="Proteomes" id="UP000535937"/>
    </source>
</evidence>
<evidence type="ECO:0000256" key="9">
    <source>
        <dbReference type="SAM" id="Phobius"/>
    </source>
</evidence>
<keyword evidence="12" id="KW-1185">Reference proteome</keyword>
<comment type="subcellular location">
    <subcellularLocation>
        <location evidence="2">Cell membrane</location>
    </subcellularLocation>
    <subcellularLocation>
        <location evidence="1">Membrane</location>
        <topology evidence="1">Single-pass membrane protein</topology>
    </subcellularLocation>
</comment>
<dbReference type="InterPro" id="IPR026039">
    <property type="entry name" value="YfgM"/>
</dbReference>
<evidence type="ECO:0000256" key="8">
    <source>
        <dbReference type="SAM" id="MobiDB-lite"/>
    </source>
</evidence>
<keyword evidence="7" id="KW-0143">Chaperone</keyword>
<keyword evidence="5 9" id="KW-1133">Transmembrane helix</keyword>
<evidence type="ECO:0000256" key="1">
    <source>
        <dbReference type="ARBA" id="ARBA00004167"/>
    </source>
</evidence>
<dbReference type="RefSeq" id="WP_183462209.1">
    <property type="nucleotide sequence ID" value="NZ_JACHWZ010000019.1"/>
</dbReference>
<proteinExistence type="predicted"/>
<dbReference type="EMBL" id="JACHWZ010000019">
    <property type="protein sequence ID" value="MBB3062689.1"/>
    <property type="molecule type" value="Genomic_DNA"/>
</dbReference>
<dbReference type="GO" id="GO:0044877">
    <property type="term" value="F:protein-containing complex binding"/>
    <property type="evidence" value="ECO:0007669"/>
    <property type="project" value="InterPro"/>
</dbReference>
<evidence type="ECO:0000256" key="7">
    <source>
        <dbReference type="ARBA" id="ARBA00023186"/>
    </source>
</evidence>